<dbReference type="GO" id="GO:0016788">
    <property type="term" value="F:hydrolase activity, acting on ester bonds"/>
    <property type="evidence" value="ECO:0007669"/>
    <property type="project" value="UniProtKB-ARBA"/>
</dbReference>
<gene>
    <name evidence="3" type="ORF">DWU89_11330</name>
    <name evidence="2" type="ORF">H8784_11050</name>
</gene>
<evidence type="ECO:0000313" key="4">
    <source>
        <dbReference type="Proteomes" id="UP000256321"/>
    </source>
</evidence>
<dbReference type="EMBL" id="JACRTI010000024">
    <property type="protein sequence ID" value="MBC8602251.1"/>
    <property type="molecule type" value="Genomic_DNA"/>
</dbReference>
<evidence type="ECO:0000256" key="1">
    <source>
        <dbReference type="SAM" id="Phobius"/>
    </source>
</evidence>
<dbReference type="Gene3D" id="3.40.50.1110">
    <property type="entry name" value="SGNH hydrolase"/>
    <property type="match status" value="1"/>
</dbReference>
<keyword evidence="1" id="KW-0812">Transmembrane</keyword>
<proteinExistence type="predicted"/>
<dbReference type="EMBL" id="QREV01000024">
    <property type="protein sequence ID" value="RDU49061.1"/>
    <property type="molecule type" value="Genomic_DNA"/>
</dbReference>
<evidence type="ECO:0000313" key="3">
    <source>
        <dbReference type="EMBL" id="RDU49061.1"/>
    </source>
</evidence>
<sequence>MKPTRKQFNNIICFIVFILGLIYILNFVTPYLYRWLPNDYIRTHLIIETLADTAQTPDVVIFGNSRGMSGINGYMLEEKMKGNPTVYSLTSTGQQVSESALYYTSLPSSVKVVLQCVDIDQLSKPIDMDTPNRVALHMYGYEMDALTEKIVPSLSEKLDISPFYYNYEARNCLFTGLSIVLRNLLDDDVIQDATAKELRYPTSKTSDRNDITYQRDVDEQNLNNKFVDYEIIPEWKQLLEDSYLYFQKRDIMYCLIIMPYNPDIKSSTFQEKQNALELVKETFQNIPMIDCFSLLEASDFYDAIHPNSKGAKKITERVILQLP</sequence>
<comment type="caution">
    <text evidence="3">The sequence shown here is derived from an EMBL/GenBank/DDBJ whole genome shotgun (WGS) entry which is preliminary data.</text>
</comment>
<evidence type="ECO:0000313" key="2">
    <source>
        <dbReference type="EMBL" id="MBC8602251.1"/>
    </source>
</evidence>
<evidence type="ECO:0008006" key="6">
    <source>
        <dbReference type="Google" id="ProtNLM"/>
    </source>
</evidence>
<evidence type="ECO:0000313" key="5">
    <source>
        <dbReference type="Proteomes" id="UP000629596"/>
    </source>
</evidence>
<reference evidence="3 4" key="1">
    <citation type="submission" date="2018-07" db="EMBL/GenBank/DDBJ databases">
        <title>Parabacteroides acidifaciens nov. sp., isolated from human feces.</title>
        <authorList>
            <person name="Wang Y.J."/>
        </authorList>
    </citation>
    <scope>NUCLEOTIDE SEQUENCE [LARGE SCALE GENOMIC DNA]</scope>
    <source>
        <strain evidence="3 4">426-9</strain>
    </source>
</reference>
<keyword evidence="1" id="KW-0472">Membrane</keyword>
<feature type="transmembrane region" description="Helical" evidence="1">
    <location>
        <begin position="12"/>
        <end position="33"/>
    </location>
</feature>
<accession>A0A3D8HDU1</accession>
<dbReference type="AlphaFoldDB" id="A0A3D8HDU1"/>
<name>A0A3D8HDU1_9BACT</name>
<organism evidence="3 4">
    <name type="scientific">Parabacteroides acidifaciens</name>
    <dbReference type="NCBI Taxonomy" id="2290935"/>
    <lineage>
        <taxon>Bacteria</taxon>
        <taxon>Pseudomonadati</taxon>
        <taxon>Bacteroidota</taxon>
        <taxon>Bacteroidia</taxon>
        <taxon>Bacteroidales</taxon>
        <taxon>Tannerellaceae</taxon>
        <taxon>Parabacteroides</taxon>
    </lineage>
</organism>
<dbReference type="Proteomes" id="UP000629596">
    <property type="component" value="Unassembled WGS sequence"/>
</dbReference>
<dbReference type="Proteomes" id="UP000256321">
    <property type="component" value="Unassembled WGS sequence"/>
</dbReference>
<protein>
    <recommendedName>
        <fullName evidence="6">SGNH/GDSL hydrolase family protein</fullName>
    </recommendedName>
</protein>
<dbReference type="RefSeq" id="WP_115499757.1">
    <property type="nucleotide sequence ID" value="NZ_JACRTI010000024.1"/>
</dbReference>
<keyword evidence="1" id="KW-1133">Transmembrane helix</keyword>
<dbReference type="InterPro" id="IPR036514">
    <property type="entry name" value="SGNH_hydro_sf"/>
</dbReference>
<reference evidence="2 5" key="2">
    <citation type="submission" date="2020-08" db="EMBL/GenBank/DDBJ databases">
        <title>Genome public.</title>
        <authorList>
            <person name="Liu C."/>
            <person name="Sun Q."/>
        </authorList>
    </citation>
    <scope>NUCLEOTIDE SEQUENCE [LARGE SCALE GENOMIC DNA]</scope>
    <source>
        <strain evidence="2 5">426_9</strain>
    </source>
</reference>
<keyword evidence="5" id="KW-1185">Reference proteome</keyword>
<dbReference type="SUPFAM" id="SSF52266">
    <property type="entry name" value="SGNH hydrolase"/>
    <property type="match status" value="1"/>
</dbReference>